<dbReference type="EMBL" id="SMMX01000007">
    <property type="protein sequence ID" value="TDA21643.1"/>
    <property type="molecule type" value="Genomic_DNA"/>
</dbReference>
<feature type="transmembrane region" description="Helical" evidence="2">
    <location>
        <begin position="119"/>
        <end position="139"/>
    </location>
</feature>
<feature type="compositionally biased region" description="Basic and acidic residues" evidence="1">
    <location>
        <begin position="1"/>
        <end position="16"/>
    </location>
</feature>
<dbReference type="Proteomes" id="UP000295710">
    <property type="component" value="Unassembled WGS sequence"/>
</dbReference>
<reference evidence="3 4" key="1">
    <citation type="journal article" date="2016" name="Nat. Microbiol.">
        <title>The Mouse Intestinal Bacterial Collection (miBC) provides host-specific insight into cultured diversity and functional potential of the gut microbiota.</title>
        <authorList>
            <person name="Lagkouvardos I."/>
            <person name="Pukall R."/>
            <person name="Abt B."/>
            <person name="Foesel B.U."/>
            <person name="Meier-Kolthoff J.P."/>
            <person name="Kumar N."/>
            <person name="Bresciani A."/>
            <person name="Martinez I."/>
            <person name="Just S."/>
            <person name="Ziegler C."/>
            <person name="Brugiroux S."/>
            <person name="Garzetti D."/>
            <person name="Wenning M."/>
            <person name="Bui T.P."/>
            <person name="Wang J."/>
            <person name="Hugenholtz F."/>
            <person name="Plugge C.M."/>
            <person name="Peterson D.A."/>
            <person name="Hornef M.W."/>
            <person name="Baines J.F."/>
            <person name="Smidt H."/>
            <person name="Walter J."/>
            <person name="Kristiansen K."/>
            <person name="Nielsen H.B."/>
            <person name="Haller D."/>
            <person name="Overmann J."/>
            <person name="Stecher B."/>
            <person name="Clavel T."/>
        </authorList>
    </citation>
    <scope>NUCLEOTIDE SEQUENCE [LARGE SCALE GENOMIC DNA]</scope>
    <source>
        <strain evidence="3 4">DSM 28560</strain>
    </source>
</reference>
<dbReference type="RefSeq" id="WP_132277581.1">
    <property type="nucleotide sequence ID" value="NZ_JAOBST010000002.1"/>
</dbReference>
<organism evidence="3 4">
    <name type="scientific">Extibacter muris</name>
    <dbReference type="NCBI Taxonomy" id="1796622"/>
    <lineage>
        <taxon>Bacteria</taxon>
        <taxon>Bacillati</taxon>
        <taxon>Bacillota</taxon>
        <taxon>Clostridia</taxon>
        <taxon>Lachnospirales</taxon>
        <taxon>Lachnospiraceae</taxon>
        <taxon>Extibacter</taxon>
    </lineage>
</organism>
<name>A0A4R4FFS8_9FIRM</name>
<accession>A0A4R4FFS8</accession>
<feature type="compositionally biased region" description="Basic and acidic residues" evidence="1">
    <location>
        <begin position="35"/>
        <end position="63"/>
    </location>
</feature>
<dbReference type="AlphaFoldDB" id="A0A4R4FFS8"/>
<sequence>MSEVIKSEELTGKETAETIESAVDIAADNTGSNKENSKESTEESAGKAPEKPEAEAAKPTIDHEEAYQRIYKDILEHLRSFSPSDEIAYRITEEHITEYLEGSREEKHQEYKERRDKRLLSALKLIAILVCIIMIVWFLKDSQAILVNILYIIGGLIALWIWKYPHNKDE</sequence>
<keyword evidence="2" id="KW-0472">Membrane</keyword>
<gene>
    <name evidence="3" type="ORF">E1963_09885</name>
</gene>
<feature type="region of interest" description="Disordered" evidence="1">
    <location>
        <begin position="1"/>
        <end position="63"/>
    </location>
</feature>
<evidence type="ECO:0000313" key="3">
    <source>
        <dbReference type="EMBL" id="TDA21643.1"/>
    </source>
</evidence>
<proteinExistence type="predicted"/>
<keyword evidence="4" id="KW-1185">Reference proteome</keyword>
<comment type="caution">
    <text evidence="3">The sequence shown here is derived from an EMBL/GenBank/DDBJ whole genome shotgun (WGS) entry which is preliminary data.</text>
</comment>
<evidence type="ECO:0000256" key="1">
    <source>
        <dbReference type="SAM" id="MobiDB-lite"/>
    </source>
</evidence>
<protein>
    <recommendedName>
        <fullName evidence="5">DUF2335 domain-containing protein</fullName>
    </recommendedName>
</protein>
<keyword evidence="2" id="KW-1133">Transmembrane helix</keyword>
<keyword evidence="2" id="KW-0812">Transmembrane</keyword>
<evidence type="ECO:0008006" key="5">
    <source>
        <dbReference type="Google" id="ProtNLM"/>
    </source>
</evidence>
<evidence type="ECO:0000313" key="4">
    <source>
        <dbReference type="Proteomes" id="UP000295710"/>
    </source>
</evidence>
<feature type="transmembrane region" description="Helical" evidence="2">
    <location>
        <begin position="145"/>
        <end position="162"/>
    </location>
</feature>
<evidence type="ECO:0000256" key="2">
    <source>
        <dbReference type="SAM" id="Phobius"/>
    </source>
</evidence>